<sequence length="370" mass="37841">MSTTEPRPSTRTAGIDLTMPENHLDVVATPGSVDPSRTASLRTRLIAVISMPLFFLVAFSLAYVSAGHAPVPHDLAITLSGPAQVTDQLADALEERAEGAFDASRADSAEQARQAVADRDAVGAVIVDGSTVTTVIASGGGRLAAAVVQQVGDQAAAQLGTTATIEDVAPLPADDPGGSVLFFFLVICTVGAFLSITAISQAIPRAGVKALLATAAGAALLVPVLGFSMISLFVDFGVDFGQVAAVIGVGMLYSFTVGVIATLLTLLLGQGAVLAEILILVALNFPSAGASTPESMLPPFWQVVHNGWLGSGGFEAMRGILFFDGAGIGRWLLQLGIWTVSALVLTVLVARRRKREGAVEVPAAASAVAG</sequence>
<organism evidence="2 3">
    <name type="scientific">Rathayibacter tanaceti</name>
    <dbReference type="NCBI Taxonomy" id="1671680"/>
    <lineage>
        <taxon>Bacteria</taxon>
        <taxon>Bacillati</taxon>
        <taxon>Actinomycetota</taxon>
        <taxon>Actinomycetes</taxon>
        <taxon>Micrococcales</taxon>
        <taxon>Microbacteriaceae</taxon>
        <taxon>Rathayibacter</taxon>
    </lineage>
</organism>
<reference evidence="3" key="1">
    <citation type="submission" date="2019-12" db="EMBL/GenBank/DDBJ databases">
        <title>Complete and draft genome sequences of new strains and members of some known species of the genus Rathayibacter isolated from plants.</title>
        <authorList>
            <person name="Tarlachkov S.V."/>
            <person name="Starodumova I.P."/>
            <person name="Dorofeeva L.V."/>
            <person name="Prisyazhnaya N.V."/>
            <person name="Leyn S."/>
            <person name="Zlamal J."/>
            <person name="Elan M."/>
            <person name="Osterman A.L."/>
            <person name="Nadler S."/>
            <person name="Subbotin S.A."/>
            <person name="Evtushenko L.I."/>
        </authorList>
    </citation>
    <scope>NUCLEOTIDE SEQUENCE [LARGE SCALE GENOMIC DNA]</scope>
    <source>
        <strain evidence="3">VKM Ac-2761</strain>
    </source>
</reference>
<feature type="transmembrane region" description="Helical" evidence="1">
    <location>
        <begin position="45"/>
        <end position="66"/>
    </location>
</feature>
<feature type="transmembrane region" description="Helical" evidence="1">
    <location>
        <begin position="240"/>
        <end position="266"/>
    </location>
</feature>
<gene>
    <name evidence="2" type="ORF">GSU10_01550</name>
</gene>
<proteinExistence type="predicted"/>
<feature type="transmembrane region" description="Helical" evidence="1">
    <location>
        <begin position="180"/>
        <end position="199"/>
    </location>
</feature>
<dbReference type="RefSeq" id="WP_132505420.1">
    <property type="nucleotide sequence ID" value="NZ_CP047186.1"/>
</dbReference>
<dbReference type="AlphaFoldDB" id="A0AAE6RH26"/>
<evidence type="ECO:0008006" key="4">
    <source>
        <dbReference type="Google" id="ProtNLM"/>
    </source>
</evidence>
<dbReference type="KEGG" id="rte:GSU10_01550"/>
<feature type="transmembrane region" description="Helical" evidence="1">
    <location>
        <begin position="331"/>
        <end position="350"/>
    </location>
</feature>
<feature type="transmembrane region" description="Helical" evidence="1">
    <location>
        <begin position="211"/>
        <end position="234"/>
    </location>
</feature>
<evidence type="ECO:0000313" key="2">
    <source>
        <dbReference type="EMBL" id="QHC54474.1"/>
    </source>
</evidence>
<protein>
    <recommendedName>
        <fullName evidence="4">ABC-2 family transporter protein</fullName>
    </recommendedName>
</protein>
<dbReference type="Proteomes" id="UP000465031">
    <property type="component" value="Chromosome"/>
</dbReference>
<keyword evidence="1" id="KW-0812">Transmembrane</keyword>
<dbReference type="EMBL" id="CP047186">
    <property type="protein sequence ID" value="QHC54474.1"/>
    <property type="molecule type" value="Genomic_DNA"/>
</dbReference>
<keyword evidence="1" id="KW-0472">Membrane</keyword>
<evidence type="ECO:0000256" key="1">
    <source>
        <dbReference type="SAM" id="Phobius"/>
    </source>
</evidence>
<keyword evidence="1" id="KW-1133">Transmembrane helix</keyword>
<name>A0AAE6RH26_9MICO</name>
<evidence type="ECO:0000313" key="3">
    <source>
        <dbReference type="Proteomes" id="UP000465031"/>
    </source>
</evidence>
<accession>A0AAE6RH26</accession>
<feature type="transmembrane region" description="Helical" evidence="1">
    <location>
        <begin position="273"/>
        <end position="291"/>
    </location>
</feature>